<sequence length="112" mass="13068">MEDLGCPRQRIHETLSRVISLRGYLLPVIHDVMLRIRLTIILPQRTESYHSKLCPTRMPGYRNGRTLFFYMPVIGTNVEGIMEPMVEVLLRRPKLEIVTLPKIARPSQELEK</sequence>
<comment type="caution">
    <text evidence="1">The sequence shown here is derived from an EMBL/GenBank/DDBJ whole genome shotgun (WGS) entry which is preliminary data.</text>
</comment>
<dbReference type="AlphaFoldDB" id="A0A225WX65"/>
<reference evidence="2" key="1">
    <citation type="submission" date="2017-03" db="EMBL/GenBank/DDBJ databases">
        <title>Phytopthora megakarya and P. palmivora, two closely related causual agents of cacao black pod achieved similar genome size and gene model numbers by different mechanisms.</title>
        <authorList>
            <person name="Ali S."/>
            <person name="Shao J."/>
            <person name="Larry D.J."/>
            <person name="Kronmiller B."/>
            <person name="Shen D."/>
            <person name="Strem M.D."/>
            <person name="Melnick R.L."/>
            <person name="Guiltinan M.J."/>
            <person name="Tyler B.M."/>
            <person name="Meinhardt L.W."/>
            <person name="Bailey B.A."/>
        </authorList>
    </citation>
    <scope>NUCLEOTIDE SEQUENCE [LARGE SCALE GENOMIC DNA]</scope>
    <source>
        <strain evidence="2">zdho120</strain>
    </source>
</reference>
<dbReference type="Proteomes" id="UP000198211">
    <property type="component" value="Unassembled WGS sequence"/>
</dbReference>
<accession>A0A225WX65</accession>
<gene>
    <name evidence="1" type="ORF">PHMEG_0003090</name>
</gene>
<proteinExistence type="predicted"/>
<evidence type="ECO:0000313" key="2">
    <source>
        <dbReference type="Proteomes" id="UP000198211"/>
    </source>
</evidence>
<evidence type="ECO:0000313" key="1">
    <source>
        <dbReference type="EMBL" id="OWZ22251.1"/>
    </source>
</evidence>
<keyword evidence="2" id="KW-1185">Reference proteome</keyword>
<organism evidence="1 2">
    <name type="scientific">Phytophthora megakarya</name>
    <dbReference type="NCBI Taxonomy" id="4795"/>
    <lineage>
        <taxon>Eukaryota</taxon>
        <taxon>Sar</taxon>
        <taxon>Stramenopiles</taxon>
        <taxon>Oomycota</taxon>
        <taxon>Peronosporomycetes</taxon>
        <taxon>Peronosporales</taxon>
        <taxon>Peronosporaceae</taxon>
        <taxon>Phytophthora</taxon>
    </lineage>
</organism>
<name>A0A225WX65_9STRA</name>
<protein>
    <submittedName>
        <fullName evidence="1">Uncharacterized protein</fullName>
    </submittedName>
</protein>
<dbReference type="EMBL" id="NBNE01000151">
    <property type="protein sequence ID" value="OWZ22251.1"/>
    <property type="molecule type" value="Genomic_DNA"/>
</dbReference>